<feature type="compositionally biased region" description="Low complexity" evidence="1">
    <location>
        <begin position="79"/>
        <end position="90"/>
    </location>
</feature>
<dbReference type="Proteomes" id="UP001160483">
    <property type="component" value="Unassembled WGS sequence"/>
</dbReference>
<feature type="region of interest" description="Disordered" evidence="1">
    <location>
        <begin position="1"/>
        <end position="23"/>
    </location>
</feature>
<comment type="caution">
    <text evidence="2">The sequence shown here is derived from an EMBL/GenBank/DDBJ whole genome shotgun (WGS) entry which is preliminary data.</text>
</comment>
<dbReference type="AlphaFoldDB" id="A0AAU9LBL8"/>
<feature type="compositionally biased region" description="Basic and acidic residues" evidence="1">
    <location>
        <begin position="65"/>
        <end position="78"/>
    </location>
</feature>
<feature type="compositionally biased region" description="Basic and acidic residues" evidence="1">
    <location>
        <begin position="94"/>
        <end position="105"/>
    </location>
</feature>
<accession>A0AAU9LBL8</accession>
<evidence type="ECO:0008006" key="4">
    <source>
        <dbReference type="Google" id="ProtNLM"/>
    </source>
</evidence>
<reference evidence="2" key="1">
    <citation type="submission" date="2021-11" db="EMBL/GenBank/DDBJ databases">
        <authorList>
            <person name="Islam A."/>
            <person name="Islam S."/>
            <person name="Flora M.S."/>
            <person name="Rahman M."/>
            <person name="Ziaur R.M."/>
            <person name="Epstein J.H."/>
            <person name="Hassan M."/>
            <person name="Klassen M."/>
            <person name="Woodard K."/>
            <person name="Webb A."/>
            <person name="Webby R.J."/>
            <person name="El Zowalaty M.E."/>
        </authorList>
    </citation>
    <scope>NUCLEOTIDE SEQUENCE</scope>
    <source>
        <strain evidence="2">Pbs3</strain>
    </source>
</reference>
<evidence type="ECO:0000313" key="3">
    <source>
        <dbReference type="Proteomes" id="UP001160483"/>
    </source>
</evidence>
<sequence length="433" mass="49850">MDTPPSIRQQYAAPPHETPAERRRRLVNRRAAKYRHYRSLNAAQNVSDPVVEFQRQQNSRRQRERRSLLDDEARDRLRAQNQRRQQLRRNNMSDVEKAEIREKQRARQRQRRQKLDDDARDELRERERLRITRRRRHMKALEREKQAKEPVSLLPAQFLQPALTETEMLPHLRLAPELPTLRQHQEQQRQREMQGRAFPFVGGLQSTLPPPPPVIERVRAFQHERIPSLPHLQQVTRPATTSLLHITPPPIFTISETTGGGSGIAASTGMRAVASAVVAATRPPPQPTPIIPSVSLPLANNPLTALSMVPQQQQQSRTPIVLPPAHRSLPPLPDFLNSREAFNPPPPPALLLLLRRAFHGHQAVLLELCSHLLPTFLLCTPMHQTSNRFFNDEQSVDTREDAMVKCQGTTRCDWSKPPEFCGVRTFRDQDIWP</sequence>
<gene>
    <name evidence="2" type="ORF">PBS003_LOCUS4210</name>
</gene>
<dbReference type="EMBL" id="CAKKTJ010000168">
    <property type="protein sequence ID" value="CAH0477461.1"/>
    <property type="molecule type" value="Genomic_DNA"/>
</dbReference>
<organism evidence="2 3">
    <name type="scientific">Peronospora belbahrii</name>
    <dbReference type="NCBI Taxonomy" id="622444"/>
    <lineage>
        <taxon>Eukaryota</taxon>
        <taxon>Sar</taxon>
        <taxon>Stramenopiles</taxon>
        <taxon>Oomycota</taxon>
        <taxon>Peronosporomycetes</taxon>
        <taxon>Peronosporales</taxon>
        <taxon>Peronosporaceae</taxon>
        <taxon>Peronospora</taxon>
    </lineage>
</organism>
<evidence type="ECO:0000313" key="2">
    <source>
        <dbReference type="EMBL" id="CAH0477461.1"/>
    </source>
</evidence>
<name>A0AAU9LBL8_9STRA</name>
<protein>
    <recommendedName>
        <fullName evidence="4">BZIP domain-containing protein</fullName>
    </recommendedName>
</protein>
<evidence type="ECO:0000256" key="1">
    <source>
        <dbReference type="SAM" id="MobiDB-lite"/>
    </source>
</evidence>
<proteinExistence type="predicted"/>
<feature type="region of interest" description="Disordered" evidence="1">
    <location>
        <begin position="48"/>
        <end position="119"/>
    </location>
</feature>